<organism evidence="3 4">
    <name type="scientific">Terrybacteria sp. (strain RIFCSPHIGHO2_01_FULL_58_15)</name>
    <dbReference type="NCBI Taxonomy" id="1802363"/>
    <lineage>
        <taxon>Bacteria</taxon>
        <taxon>Candidatus Terryibacteriota</taxon>
    </lineage>
</organism>
<sequence>MQLLLATTNPAKLRDMKMSFSDLAADCAFVLVSPKDLVNEPFEVEETGATFAENAIQKAEAAAERFGVPAVADDGGLEIDALGGNPGVFSRRWPGYAADDETLIAYAVGQLKDIPKGQRGAQFRTVSAFAAPGGKTVTAEGVLRGEIAFRVHDDRDPGYPFRSLFVLPEFHKYMIELSDSEEVQLSHRRKSLLGLAPAIRSYFSHT</sequence>
<dbReference type="InterPro" id="IPR002637">
    <property type="entry name" value="RdgB/HAM1"/>
</dbReference>
<dbReference type="AlphaFoldDB" id="A0A1G2PNI4"/>
<evidence type="ECO:0000313" key="3">
    <source>
        <dbReference type="EMBL" id="OHA49181.1"/>
    </source>
</evidence>
<accession>A0A1G2PNI4</accession>
<dbReference type="PANTHER" id="PTHR11067:SF9">
    <property type="entry name" value="INOSINE TRIPHOSPHATE PYROPHOSPHATASE"/>
    <property type="match status" value="1"/>
</dbReference>
<dbReference type="GO" id="GO:0005829">
    <property type="term" value="C:cytosol"/>
    <property type="evidence" value="ECO:0007669"/>
    <property type="project" value="TreeGrafter"/>
</dbReference>
<dbReference type="CDD" id="cd00515">
    <property type="entry name" value="HAM1"/>
    <property type="match status" value="1"/>
</dbReference>
<name>A0A1G2PNI4_TERXR</name>
<comment type="caution">
    <text evidence="3">The sequence shown here is derived from an EMBL/GenBank/DDBJ whole genome shotgun (WGS) entry which is preliminary data.</text>
</comment>
<dbReference type="Gene3D" id="3.90.950.10">
    <property type="match status" value="1"/>
</dbReference>
<keyword evidence="2" id="KW-0378">Hydrolase</keyword>
<evidence type="ECO:0000256" key="1">
    <source>
        <dbReference type="ARBA" id="ARBA00008023"/>
    </source>
</evidence>
<gene>
    <name evidence="3" type="ORF">A2682_00740</name>
</gene>
<dbReference type="SUPFAM" id="SSF52972">
    <property type="entry name" value="ITPase-like"/>
    <property type="match status" value="1"/>
</dbReference>
<dbReference type="GO" id="GO:0009143">
    <property type="term" value="P:nucleoside triphosphate catabolic process"/>
    <property type="evidence" value="ECO:0007669"/>
    <property type="project" value="InterPro"/>
</dbReference>
<protein>
    <submittedName>
        <fullName evidence="3">Uncharacterized protein</fullName>
    </submittedName>
</protein>
<comment type="similarity">
    <text evidence="1">Belongs to the HAM1 NTPase family.</text>
</comment>
<dbReference type="InterPro" id="IPR029001">
    <property type="entry name" value="ITPase-like_fam"/>
</dbReference>
<evidence type="ECO:0000313" key="4">
    <source>
        <dbReference type="Proteomes" id="UP000178690"/>
    </source>
</evidence>
<dbReference type="STRING" id="1802363.A2682_00740"/>
<proteinExistence type="inferred from homology"/>
<dbReference type="PANTHER" id="PTHR11067">
    <property type="entry name" value="INOSINE TRIPHOSPHATE PYROPHOSPHATASE/HAM1 PROTEIN"/>
    <property type="match status" value="1"/>
</dbReference>
<dbReference type="EMBL" id="MHST01000012">
    <property type="protein sequence ID" value="OHA49181.1"/>
    <property type="molecule type" value="Genomic_DNA"/>
</dbReference>
<reference evidence="3 4" key="1">
    <citation type="journal article" date="2016" name="Nat. Commun.">
        <title>Thousands of microbial genomes shed light on interconnected biogeochemical processes in an aquifer system.</title>
        <authorList>
            <person name="Anantharaman K."/>
            <person name="Brown C.T."/>
            <person name="Hug L.A."/>
            <person name="Sharon I."/>
            <person name="Castelle C.J."/>
            <person name="Probst A.J."/>
            <person name="Thomas B.C."/>
            <person name="Singh A."/>
            <person name="Wilkins M.J."/>
            <person name="Karaoz U."/>
            <person name="Brodie E.L."/>
            <person name="Williams K.H."/>
            <person name="Hubbard S.S."/>
            <person name="Banfield J.F."/>
        </authorList>
    </citation>
    <scope>NUCLEOTIDE SEQUENCE [LARGE SCALE GENOMIC DNA]</scope>
    <source>
        <strain evidence="4">RIFCSPHIGHO2_01_FULL_58_15</strain>
    </source>
</reference>
<dbReference type="GO" id="GO:0047429">
    <property type="term" value="F:nucleoside triphosphate diphosphatase activity"/>
    <property type="evidence" value="ECO:0007669"/>
    <property type="project" value="InterPro"/>
</dbReference>
<evidence type="ECO:0000256" key="2">
    <source>
        <dbReference type="ARBA" id="ARBA00022801"/>
    </source>
</evidence>
<dbReference type="Pfam" id="PF01725">
    <property type="entry name" value="Ham1p_like"/>
    <property type="match status" value="1"/>
</dbReference>
<dbReference type="Proteomes" id="UP000178690">
    <property type="component" value="Unassembled WGS sequence"/>
</dbReference>